<comment type="caution">
    <text evidence="1">The sequence shown here is derived from an EMBL/GenBank/DDBJ whole genome shotgun (WGS) entry which is preliminary data.</text>
</comment>
<reference evidence="1 2" key="1">
    <citation type="submission" date="2024-06" db="EMBL/GenBank/DDBJ databases">
        <title>Sorghum-associated microbial communities from plants grown in Nebraska, USA.</title>
        <authorList>
            <person name="Schachtman D."/>
        </authorList>
    </citation>
    <scope>NUCLEOTIDE SEQUENCE [LARGE SCALE GENOMIC DNA]</scope>
    <source>
        <strain evidence="1 2">1288</strain>
    </source>
</reference>
<organism evidence="1 2">
    <name type="scientific">Sporosarcina psychrophila</name>
    <name type="common">Bacillus psychrophilus</name>
    <dbReference type="NCBI Taxonomy" id="1476"/>
    <lineage>
        <taxon>Bacteria</taxon>
        <taxon>Bacillati</taxon>
        <taxon>Bacillota</taxon>
        <taxon>Bacilli</taxon>
        <taxon>Bacillales</taxon>
        <taxon>Caryophanaceae</taxon>
        <taxon>Sporosarcina</taxon>
    </lineage>
</organism>
<dbReference type="Proteomes" id="UP001549104">
    <property type="component" value="Unassembled WGS sequence"/>
</dbReference>
<keyword evidence="2" id="KW-1185">Reference proteome</keyword>
<accession>A0ABV2K9S2</accession>
<sequence>MAHIKLANGQEVKELRVWNGLQWEPKTGRVHNGTRWVDFIRPGLSFKDDMAIQTGMSRFGAETTLNSAITAGRVTLSVLNGTGFFVGQEVTLVDGLNNENVTITNVSGNSIAVTPTKFPYKKNAVIARTTSKKTAGKIGFIDVPRMTVYEGRNLLPNSAMDSLTGWVSNGTSNITMQDGYIKNTFTETKSTPGIRTLDRVSLKKGIYTLSVNMNADNLSRVLTMYLIGGDKPQFATPIPKLTGMAVASVTFEILEDRLNDYIYILTNGAPVNEFVLYDWMKLELGTVATPWTPAPEDSI</sequence>
<evidence type="ECO:0000313" key="1">
    <source>
        <dbReference type="EMBL" id="MET3657815.1"/>
    </source>
</evidence>
<dbReference type="EMBL" id="JBEPME010000004">
    <property type="protein sequence ID" value="MET3657815.1"/>
    <property type="molecule type" value="Genomic_DNA"/>
</dbReference>
<dbReference type="RefSeq" id="WP_354313547.1">
    <property type="nucleotide sequence ID" value="NZ_JBEPME010000004.1"/>
</dbReference>
<gene>
    <name evidence="1" type="ORF">ABIC55_002912</name>
</gene>
<protein>
    <submittedName>
        <fullName evidence="1">Uncharacterized protein</fullName>
    </submittedName>
</protein>
<name>A0ABV2K9S2_SPOPS</name>
<evidence type="ECO:0000313" key="2">
    <source>
        <dbReference type="Proteomes" id="UP001549104"/>
    </source>
</evidence>
<proteinExistence type="predicted"/>